<evidence type="ECO:0000256" key="1">
    <source>
        <dbReference type="ARBA" id="ARBA00007118"/>
    </source>
</evidence>
<feature type="domain" description="Nitroreductase" evidence="3">
    <location>
        <begin position="72"/>
        <end position="150"/>
    </location>
</feature>
<reference evidence="4 5" key="2">
    <citation type="journal article" date="2012" name="Stand. Genomic Sci.">
        <title>Complete Genome Sequence of Clostridium clariflavum DSM 19732.</title>
        <authorList>
            <person name="Izquierdo J.A."/>
            <person name="Goodwin L."/>
            <person name="Davenport K.W."/>
            <person name="Teshima H."/>
            <person name="Bruce D."/>
            <person name="Detter C."/>
            <person name="Tapia R."/>
            <person name="Han S."/>
            <person name="Land M."/>
            <person name="Hauser L."/>
            <person name="Jeffries C.D."/>
            <person name="Han J."/>
            <person name="Pitluck S."/>
            <person name="Nolan M."/>
            <person name="Chen A."/>
            <person name="Huntemann M."/>
            <person name="Mavromatis K."/>
            <person name="Mikhailova N."/>
            <person name="Liolios K."/>
            <person name="Woyke T."/>
            <person name="Lynd L.R."/>
        </authorList>
    </citation>
    <scope>NUCLEOTIDE SEQUENCE [LARGE SCALE GENOMIC DNA]</scope>
    <source>
        <strain evidence="5">DSM 19732 / NBRC 101661 / EBR45</strain>
    </source>
</reference>
<dbReference type="Gene3D" id="3.40.109.10">
    <property type="entry name" value="NADH Oxidase"/>
    <property type="match status" value="1"/>
</dbReference>
<dbReference type="Pfam" id="PF00881">
    <property type="entry name" value="Nitroreductase"/>
    <property type="match status" value="2"/>
</dbReference>
<dbReference type="PANTHER" id="PTHR43673:SF10">
    <property type="entry name" value="NADH DEHYDROGENASE_NAD(P)H NITROREDUCTASE XCC3605-RELATED"/>
    <property type="match status" value="1"/>
</dbReference>
<dbReference type="OrthoDB" id="9812105at2"/>
<name>G8LZR6_ACECE</name>
<evidence type="ECO:0000259" key="3">
    <source>
        <dbReference type="Pfam" id="PF00881"/>
    </source>
</evidence>
<dbReference type="InterPro" id="IPR000415">
    <property type="entry name" value="Nitroreductase-like"/>
</dbReference>
<dbReference type="PANTHER" id="PTHR43673">
    <property type="entry name" value="NAD(P)H NITROREDUCTASE YDGI-RELATED"/>
    <property type="match status" value="1"/>
</dbReference>
<dbReference type="GO" id="GO:0016491">
    <property type="term" value="F:oxidoreductase activity"/>
    <property type="evidence" value="ECO:0007669"/>
    <property type="project" value="UniProtKB-KW"/>
</dbReference>
<protein>
    <submittedName>
        <fullName evidence="4">Nitroreductase</fullName>
    </submittedName>
</protein>
<gene>
    <name evidence="4" type="ordered locus">Clocl_1315</name>
</gene>
<dbReference type="eggNOG" id="COG0778">
    <property type="taxonomic scope" value="Bacteria"/>
</dbReference>
<dbReference type="STRING" id="720554.Clocl_1315"/>
<dbReference type="SUPFAM" id="SSF55469">
    <property type="entry name" value="FMN-dependent nitroreductase-like"/>
    <property type="match status" value="1"/>
</dbReference>
<dbReference type="RefSeq" id="WP_014254581.1">
    <property type="nucleotide sequence ID" value="NC_016627.1"/>
</dbReference>
<evidence type="ECO:0000313" key="4">
    <source>
        <dbReference type="EMBL" id="AEV67967.1"/>
    </source>
</evidence>
<dbReference type="Proteomes" id="UP000005435">
    <property type="component" value="Chromosome"/>
</dbReference>
<organism evidence="4 5">
    <name type="scientific">Acetivibrio clariflavus (strain DSM 19732 / NBRC 101661 / EBR45)</name>
    <name type="common">Clostridium clariflavum</name>
    <dbReference type="NCBI Taxonomy" id="720554"/>
    <lineage>
        <taxon>Bacteria</taxon>
        <taxon>Bacillati</taxon>
        <taxon>Bacillota</taxon>
        <taxon>Clostridia</taxon>
        <taxon>Eubacteriales</taxon>
        <taxon>Oscillospiraceae</taxon>
        <taxon>Acetivibrio</taxon>
    </lineage>
</organism>
<feature type="domain" description="Nitroreductase" evidence="3">
    <location>
        <begin position="7"/>
        <end position="55"/>
    </location>
</feature>
<dbReference type="HOGENOM" id="CLU_070764_7_3_9"/>
<evidence type="ECO:0000313" key="5">
    <source>
        <dbReference type="Proteomes" id="UP000005435"/>
    </source>
</evidence>
<keyword evidence="2" id="KW-0560">Oxidoreductase</keyword>
<reference evidence="5" key="1">
    <citation type="submission" date="2011-12" db="EMBL/GenBank/DDBJ databases">
        <title>Complete sequence of Clostridium clariflavum DSM 19732.</title>
        <authorList>
            <consortium name="US DOE Joint Genome Institute"/>
            <person name="Lucas S."/>
            <person name="Han J."/>
            <person name="Lapidus A."/>
            <person name="Cheng J.-F."/>
            <person name="Goodwin L."/>
            <person name="Pitluck S."/>
            <person name="Peters L."/>
            <person name="Teshima H."/>
            <person name="Detter J.C."/>
            <person name="Han C."/>
            <person name="Tapia R."/>
            <person name="Land M."/>
            <person name="Hauser L."/>
            <person name="Kyrpides N."/>
            <person name="Ivanova N."/>
            <person name="Pagani I."/>
            <person name="Kitzmiller T."/>
            <person name="Lynd L."/>
            <person name="Izquierdo J."/>
            <person name="Woyke T."/>
        </authorList>
    </citation>
    <scope>NUCLEOTIDE SEQUENCE [LARGE SCALE GENOMIC DNA]</scope>
    <source>
        <strain evidence="5">DSM 19732 / NBRC 101661 / EBR45</strain>
    </source>
</reference>
<keyword evidence="5" id="KW-1185">Reference proteome</keyword>
<accession>G8LZR6</accession>
<dbReference type="InterPro" id="IPR029479">
    <property type="entry name" value="Nitroreductase"/>
</dbReference>
<proteinExistence type="inferred from homology"/>
<sequence length="177" mass="19875">MDIHSLIKSKTSIRAYRKDPVPLETVQRILETASMAPSWANRQCWRFVVVDTQVGKNIIGQASGQPKIIKACKDAPYVIVLCAYIRESGVKNGLEYFMFDCGLAMSNLMLAAEAEGLATCIVGWFNEGAIRGLLNVPQEVAIVAFTPLGYADESRKPRKRKKLDEVVYYNQWEKTQN</sequence>
<dbReference type="KEGG" id="ccl:Clocl_1315"/>
<dbReference type="AlphaFoldDB" id="G8LZR6"/>
<evidence type="ECO:0000256" key="2">
    <source>
        <dbReference type="ARBA" id="ARBA00023002"/>
    </source>
</evidence>
<comment type="similarity">
    <text evidence="1">Belongs to the nitroreductase family.</text>
</comment>
<dbReference type="EMBL" id="CP003065">
    <property type="protein sequence ID" value="AEV67967.1"/>
    <property type="molecule type" value="Genomic_DNA"/>
</dbReference>